<evidence type="ECO:0000256" key="3">
    <source>
        <dbReference type="ARBA" id="ARBA00023163"/>
    </source>
</evidence>
<dbReference type="GO" id="GO:0003700">
    <property type="term" value="F:DNA-binding transcription factor activity"/>
    <property type="evidence" value="ECO:0007669"/>
    <property type="project" value="InterPro"/>
</dbReference>
<dbReference type="PROSITE" id="PS00356">
    <property type="entry name" value="HTH_LACI_1"/>
    <property type="match status" value="1"/>
</dbReference>
<comment type="caution">
    <text evidence="6">The sequence shown here is derived from an EMBL/GenBank/DDBJ whole genome shotgun (WGS) entry which is preliminary data.</text>
</comment>
<dbReference type="EMBL" id="AZFU01000034">
    <property type="protein sequence ID" value="KRM03048.1"/>
    <property type="molecule type" value="Genomic_DNA"/>
</dbReference>
<dbReference type="PATRIC" id="fig|1423767.3.peg.1488"/>
<dbReference type="PANTHER" id="PTHR30514">
    <property type="entry name" value="GLUCOKINASE"/>
    <property type="match status" value="1"/>
</dbReference>
<dbReference type="PROSITE" id="PS51464">
    <property type="entry name" value="SIS"/>
    <property type="match status" value="1"/>
</dbReference>
<dbReference type="GO" id="GO:0097367">
    <property type="term" value="F:carbohydrate derivative binding"/>
    <property type="evidence" value="ECO:0007669"/>
    <property type="project" value="InterPro"/>
</dbReference>
<dbReference type="Gene3D" id="1.10.10.10">
    <property type="entry name" value="Winged helix-like DNA-binding domain superfamily/Winged helix DNA-binding domain"/>
    <property type="match status" value="1"/>
</dbReference>
<dbReference type="InterPro" id="IPR035472">
    <property type="entry name" value="RpiR-like_SIS"/>
</dbReference>
<dbReference type="GO" id="GO:0003677">
    <property type="term" value="F:DNA binding"/>
    <property type="evidence" value="ECO:0007669"/>
    <property type="project" value="UniProtKB-KW"/>
</dbReference>
<evidence type="ECO:0000256" key="2">
    <source>
        <dbReference type="ARBA" id="ARBA00023125"/>
    </source>
</evidence>
<dbReference type="InterPro" id="IPR001347">
    <property type="entry name" value="SIS_dom"/>
</dbReference>
<organism evidence="6 7">
    <name type="scientific">Lactobacillus kitasatonis DSM 16761 = JCM 1039</name>
    <dbReference type="NCBI Taxonomy" id="1423767"/>
    <lineage>
        <taxon>Bacteria</taxon>
        <taxon>Bacillati</taxon>
        <taxon>Bacillota</taxon>
        <taxon>Bacilli</taxon>
        <taxon>Lactobacillales</taxon>
        <taxon>Lactobacillaceae</taxon>
        <taxon>Lactobacillus</taxon>
    </lineage>
</organism>
<keyword evidence="1" id="KW-0805">Transcription regulation</keyword>
<protein>
    <submittedName>
        <fullName evidence="6">Transcriptional regulator</fullName>
    </submittedName>
</protein>
<dbReference type="CDD" id="cd05013">
    <property type="entry name" value="SIS_RpiR"/>
    <property type="match status" value="1"/>
</dbReference>
<dbReference type="Gene3D" id="3.40.50.10490">
    <property type="entry name" value="Glucose-6-phosphate isomerase like protein, domain 1"/>
    <property type="match status" value="1"/>
</dbReference>
<evidence type="ECO:0000313" key="7">
    <source>
        <dbReference type="Proteomes" id="UP000051307"/>
    </source>
</evidence>
<dbReference type="InterPro" id="IPR047640">
    <property type="entry name" value="RpiR-like"/>
</dbReference>
<evidence type="ECO:0000259" key="4">
    <source>
        <dbReference type="PROSITE" id="PS51071"/>
    </source>
</evidence>
<dbReference type="PROSITE" id="PS51071">
    <property type="entry name" value="HTH_RPIR"/>
    <property type="match status" value="1"/>
</dbReference>
<dbReference type="Proteomes" id="UP000051307">
    <property type="component" value="Unassembled WGS sequence"/>
</dbReference>
<proteinExistence type="predicted"/>
<name>A0A0R1VC00_9LACO</name>
<dbReference type="Pfam" id="PF01380">
    <property type="entry name" value="SIS"/>
    <property type="match status" value="1"/>
</dbReference>
<evidence type="ECO:0000259" key="5">
    <source>
        <dbReference type="PROSITE" id="PS51464"/>
    </source>
</evidence>
<dbReference type="eggNOG" id="COG1737">
    <property type="taxonomic scope" value="Bacteria"/>
</dbReference>
<dbReference type="SUPFAM" id="SSF53697">
    <property type="entry name" value="SIS domain"/>
    <property type="match status" value="1"/>
</dbReference>
<dbReference type="InterPro" id="IPR000281">
    <property type="entry name" value="HTH_RpiR"/>
</dbReference>
<sequence length="282" mass="30820">MNNMTTIIDKIYSELPAMSQSDQRVAKQVLADPEKIVNSTISELAKIAAVSGASVTRFCHNLGLTGFHDLKIQLAQVSGNEKSHSLQKIAKDDLQTALKQIGDNKVAEIEATLNNIDSQVLKKVLDLLTNSKIVQVSAEGDTYPVAEDAVYKFNQIGILAMASGGNVETAIAQSMNLNAQDCLLVISNSGESAALLKQIKVAKEQGIKVIAITNRADSPIALQADYHLQTAVRQTVLQTQYYFSRVAAFTMIEAIFLLLISQNDERIEHIKKHEEIISSQKI</sequence>
<keyword evidence="3" id="KW-0804">Transcription</keyword>
<dbReference type="Pfam" id="PF01418">
    <property type="entry name" value="HTH_6"/>
    <property type="match status" value="1"/>
</dbReference>
<evidence type="ECO:0000313" key="6">
    <source>
        <dbReference type="EMBL" id="KRM03048.1"/>
    </source>
</evidence>
<evidence type="ECO:0000256" key="1">
    <source>
        <dbReference type="ARBA" id="ARBA00023015"/>
    </source>
</evidence>
<dbReference type="InterPro" id="IPR036388">
    <property type="entry name" value="WH-like_DNA-bd_sf"/>
</dbReference>
<dbReference type="SUPFAM" id="SSF46689">
    <property type="entry name" value="Homeodomain-like"/>
    <property type="match status" value="1"/>
</dbReference>
<feature type="domain" description="SIS" evidence="5">
    <location>
        <begin position="124"/>
        <end position="265"/>
    </location>
</feature>
<keyword evidence="2" id="KW-0238">DNA-binding</keyword>
<dbReference type="AlphaFoldDB" id="A0A0R1VC00"/>
<reference evidence="6 7" key="1">
    <citation type="journal article" date="2015" name="Genome Announc.">
        <title>Expanding the biotechnology potential of lactobacilli through comparative genomics of 213 strains and associated genera.</title>
        <authorList>
            <person name="Sun Z."/>
            <person name="Harris H.M."/>
            <person name="McCann A."/>
            <person name="Guo C."/>
            <person name="Argimon S."/>
            <person name="Zhang W."/>
            <person name="Yang X."/>
            <person name="Jeffery I.B."/>
            <person name="Cooney J.C."/>
            <person name="Kagawa T.F."/>
            <person name="Liu W."/>
            <person name="Song Y."/>
            <person name="Salvetti E."/>
            <person name="Wrobel A."/>
            <person name="Rasinkangas P."/>
            <person name="Parkhill J."/>
            <person name="Rea M.C."/>
            <person name="O'Sullivan O."/>
            <person name="Ritari J."/>
            <person name="Douillard F.P."/>
            <person name="Paul Ross R."/>
            <person name="Yang R."/>
            <person name="Briner A.E."/>
            <person name="Felis G.E."/>
            <person name="de Vos W.M."/>
            <person name="Barrangou R."/>
            <person name="Klaenhammer T.R."/>
            <person name="Caufield P.W."/>
            <person name="Cui Y."/>
            <person name="Zhang H."/>
            <person name="O'Toole P.W."/>
        </authorList>
    </citation>
    <scope>NUCLEOTIDE SEQUENCE [LARGE SCALE GENOMIC DNA]</scope>
    <source>
        <strain evidence="6 7">DSM 16761</strain>
    </source>
</reference>
<gene>
    <name evidence="6" type="ORF">FC59_GL001433</name>
</gene>
<dbReference type="PANTHER" id="PTHR30514:SF1">
    <property type="entry name" value="HTH-TYPE TRANSCRIPTIONAL REGULATOR HEXR-RELATED"/>
    <property type="match status" value="1"/>
</dbReference>
<dbReference type="InterPro" id="IPR046348">
    <property type="entry name" value="SIS_dom_sf"/>
</dbReference>
<accession>A0A0R1VC00</accession>
<feature type="domain" description="HTH rpiR-type" evidence="4">
    <location>
        <begin position="5"/>
        <end position="81"/>
    </location>
</feature>
<dbReference type="GO" id="GO:1901135">
    <property type="term" value="P:carbohydrate derivative metabolic process"/>
    <property type="evidence" value="ECO:0007669"/>
    <property type="project" value="InterPro"/>
</dbReference>
<dbReference type="InterPro" id="IPR009057">
    <property type="entry name" value="Homeodomain-like_sf"/>
</dbReference>